<evidence type="ECO:0000256" key="1">
    <source>
        <dbReference type="ARBA" id="ARBA00023002"/>
    </source>
</evidence>
<dbReference type="InterPro" id="IPR023210">
    <property type="entry name" value="NADP_OxRdtase_dom"/>
</dbReference>
<evidence type="ECO:0000259" key="2">
    <source>
        <dbReference type="Pfam" id="PF00248"/>
    </source>
</evidence>
<keyword evidence="4" id="KW-1185">Reference proteome</keyword>
<dbReference type="SUPFAM" id="SSF51430">
    <property type="entry name" value="NAD(P)-linked oxidoreductase"/>
    <property type="match status" value="1"/>
</dbReference>
<dbReference type="InterPro" id="IPR036812">
    <property type="entry name" value="NAD(P)_OxRdtase_dom_sf"/>
</dbReference>
<dbReference type="Proteomes" id="UP000196158">
    <property type="component" value="Unassembled WGS sequence"/>
</dbReference>
<dbReference type="PANTHER" id="PTHR43625:SF78">
    <property type="entry name" value="PYRIDOXAL REDUCTASE-RELATED"/>
    <property type="match status" value="1"/>
</dbReference>
<organism evidence="3 4">
    <name type="scientific">Maudiozyma saulgeensis</name>
    <dbReference type="NCBI Taxonomy" id="1789683"/>
    <lineage>
        <taxon>Eukaryota</taxon>
        <taxon>Fungi</taxon>
        <taxon>Dikarya</taxon>
        <taxon>Ascomycota</taxon>
        <taxon>Saccharomycotina</taxon>
        <taxon>Saccharomycetes</taxon>
        <taxon>Saccharomycetales</taxon>
        <taxon>Saccharomycetaceae</taxon>
        <taxon>Maudiozyma</taxon>
    </lineage>
</organism>
<dbReference type="GO" id="GO:0016491">
    <property type="term" value="F:oxidoreductase activity"/>
    <property type="evidence" value="ECO:0007669"/>
    <property type="project" value="UniProtKB-KW"/>
</dbReference>
<dbReference type="OrthoDB" id="37537at2759"/>
<dbReference type="PANTHER" id="PTHR43625">
    <property type="entry name" value="AFLATOXIN B1 ALDEHYDE REDUCTASE"/>
    <property type="match status" value="1"/>
</dbReference>
<keyword evidence="1" id="KW-0560">Oxidoreductase</keyword>
<dbReference type="EMBL" id="FXLY01000010">
    <property type="protein sequence ID" value="SMN22085.1"/>
    <property type="molecule type" value="Genomic_DNA"/>
</dbReference>
<name>A0A1X7R8W7_9SACH</name>
<dbReference type="CDD" id="cd19077">
    <property type="entry name" value="AKR_AKR8A1-2"/>
    <property type="match status" value="1"/>
</dbReference>
<dbReference type="Gene3D" id="3.20.20.100">
    <property type="entry name" value="NADP-dependent oxidoreductase domain"/>
    <property type="match status" value="1"/>
</dbReference>
<accession>A0A1X7R8W7</accession>
<reference evidence="3 4" key="1">
    <citation type="submission" date="2017-04" db="EMBL/GenBank/DDBJ databases">
        <authorList>
            <person name="Afonso C.L."/>
            <person name="Miller P.J."/>
            <person name="Scott M.A."/>
            <person name="Spackman E."/>
            <person name="Goraichik I."/>
            <person name="Dimitrov K.M."/>
            <person name="Suarez D.L."/>
            <person name="Swayne D.E."/>
        </authorList>
    </citation>
    <scope>NUCLEOTIDE SEQUENCE [LARGE SCALE GENOMIC DNA]</scope>
</reference>
<dbReference type="GO" id="GO:0005737">
    <property type="term" value="C:cytoplasm"/>
    <property type="evidence" value="ECO:0007669"/>
    <property type="project" value="TreeGrafter"/>
</dbReference>
<protein>
    <recommendedName>
        <fullName evidence="2">NADP-dependent oxidoreductase domain-containing protein</fullName>
    </recommendedName>
</protein>
<gene>
    <name evidence="3" type="ORF">KASA_0I00924G</name>
</gene>
<dbReference type="AlphaFoldDB" id="A0A1X7R8W7"/>
<evidence type="ECO:0000313" key="3">
    <source>
        <dbReference type="EMBL" id="SMN22085.1"/>
    </source>
</evidence>
<evidence type="ECO:0000313" key="4">
    <source>
        <dbReference type="Proteomes" id="UP000196158"/>
    </source>
</evidence>
<sequence length="347" mass="38936">MSKVAQLKADLDKIQTGYGLMSLTWKAEPTPREIAFESMHKVIEFAQTQKCKAFFNVGEFYGPNFINLIYVKEFFEKYPELRSNVIVSCKGAIDDVRLVPKGSYDDVITSVRNSVEAIGGVIDIFEVARLDKSICAEGEIYPYESFKALSELVEEGVIDGISLSEVTAEEIQAIAKDWGKYLTCVEVELSLFSTDILHNNVAKVNNDLGLVTICYSPLGRGLLTGNIKSLKDIPEGDFRLNLKRFQGDALKQNFALIDFLQNEIIDKREPSSQVSLAQIALGWIKHWSFSPEYPKGKFIPIPSGSTVNRVIENFDESKAKMTDAEFTKINEFLKTFVTTGGRYETEN</sequence>
<dbReference type="STRING" id="1789683.A0A1X7R8W7"/>
<dbReference type="InterPro" id="IPR050791">
    <property type="entry name" value="Aldo-Keto_reductase"/>
</dbReference>
<feature type="domain" description="NADP-dependent oxidoreductase" evidence="2">
    <location>
        <begin position="17"/>
        <end position="333"/>
    </location>
</feature>
<proteinExistence type="predicted"/>
<dbReference type="Pfam" id="PF00248">
    <property type="entry name" value="Aldo_ket_red"/>
    <property type="match status" value="1"/>
</dbReference>